<keyword evidence="6 7" id="KW-0862">Zinc</keyword>
<gene>
    <name evidence="7" type="primary">ybeY</name>
    <name evidence="8" type="ordered locus">AciX9_2971</name>
</gene>
<dbReference type="HAMAP" id="MF_00009">
    <property type="entry name" value="Endoribonucl_YbeY"/>
    <property type="match status" value="1"/>
</dbReference>
<dbReference type="GO" id="GO:0005737">
    <property type="term" value="C:cytoplasm"/>
    <property type="evidence" value="ECO:0007669"/>
    <property type="project" value="UniProtKB-SubCell"/>
</dbReference>
<dbReference type="InterPro" id="IPR002036">
    <property type="entry name" value="YbeY"/>
</dbReference>
<comment type="cofactor">
    <cofactor evidence="7">
        <name>Zn(2+)</name>
        <dbReference type="ChEBI" id="CHEBI:29105"/>
    </cofactor>
    <text evidence="7">Binds 1 zinc ion.</text>
</comment>
<evidence type="ECO:0000313" key="9">
    <source>
        <dbReference type="Proteomes" id="UP000000343"/>
    </source>
</evidence>
<dbReference type="Gene3D" id="3.40.390.30">
    <property type="entry name" value="Metalloproteases ('zincins'), catalytic domain"/>
    <property type="match status" value="1"/>
</dbReference>
<dbReference type="GO" id="GO:0004521">
    <property type="term" value="F:RNA endonuclease activity"/>
    <property type="evidence" value="ECO:0007669"/>
    <property type="project" value="UniProtKB-UniRule"/>
</dbReference>
<comment type="function">
    <text evidence="7">Single strand-specific metallo-endoribonuclease involved in late-stage 70S ribosome quality control and in maturation of the 3' terminus of the 16S rRNA.</text>
</comment>
<dbReference type="GO" id="GO:0004222">
    <property type="term" value="F:metalloendopeptidase activity"/>
    <property type="evidence" value="ECO:0007669"/>
    <property type="project" value="InterPro"/>
</dbReference>
<dbReference type="STRING" id="1198114.AciX9_2971"/>
<dbReference type="PANTHER" id="PTHR46986">
    <property type="entry name" value="ENDORIBONUCLEASE YBEY, CHLOROPLASTIC"/>
    <property type="match status" value="1"/>
</dbReference>
<evidence type="ECO:0000256" key="4">
    <source>
        <dbReference type="ARBA" id="ARBA00022759"/>
    </source>
</evidence>
<keyword evidence="9" id="KW-1185">Reference proteome</keyword>
<keyword evidence="2 7" id="KW-0540">Nuclease</keyword>
<dbReference type="OrthoDB" id="9807740at2"/>
<name>E8WZM0_GRATM</name>
<organism evidence="9">
    <name type="scientific">Granulicella tundricola (strain ATCC BAA-1859 / DSM 23138 / MP5ACTX9)</name>
    <dbReference type="NCBI Taxonomy" id="1198114"/>
    <lineage>
        <taxon>Bacteria</taxon>
        <taxon>Pseudomonadati</taxon>
        <taxon>Acidobacteriota</taxon>
        <taxon>Terriglobia</taxon>
        <taxon>Terriglobales</taxon>
        <taxon>Acidobacteriaceae</taxon>
        <taxon>Granulicella</taxon>
    </lineage>
</organism>
<reference evidence="9" key="1">
    <citation type="submission" date="2011-01" db="EMBL/GenBank/DDBJ databases">
        <title>Complete sequence of chromosome of Acidobacterium sp. MP5ACTX9.</title>
        <authorList>
            <consortium name="US DOE Joint Genome Institute"/>
            <person name="Lucas S."/>
            <person name="Copeland A."/>
            <person name="Lapidus A."/>
            <person name="Cheng J.-F."/>
            <person name="Goodwin L."/>
            <person name="Pitluck S."/>
            <person name="Teshima H."/>
            <person name="Detter J.C."/>
            <person name="Han C."/>
            <person name="Tapia R."/>
            <person name="Land M."/>
            <person name="Hauser L."/>
            <person name="Kyrpides N."/>
            <person name="Ivanova N."/>
            <person name="Ovchinnikova G."/>
            <person name="Pagani I."/>
            <person name="Rawat S.R."/>
            <person name="Mannisto M."/>
            <person name="Haggblom M.M."/>
            <person name="Woyke T."/>
        </authorList>
    </citation>
    <scope>NUCLEOTIDE SEQUENCE [LARGE SCALE GENOMIC DNA]</scope>
    <source>
        <strain evidence="9">MP5ACTX9</strain>
    </source>
</reference>
<dbReference type="AlphaFoldDB" id="E8WZM0"/>
<dbReference type="Proteomes" id="UP000000343">
    <property type="component" value="Chromosome"/>
</dbReference>
<dbReference type="Pfam" id="PF02130">
    <property type="entry name" value="YbeY"/>
    <property type="match status" value="1"/>
</dbReference>
<dbReference type="PANTHER" id="PTHR46986:SF1">
    <property type="entry name" value="ENDORIBONUCLEASE YBEY, CHLOROPLASTIC"/>
    <property type="match status" value="1"/>
</dbReference>
<dbReference type="EMBL" id="CP002480">
    <property type="protein sequence ID" value="ADW69994.1"/>
    <property type="molecule type" value="Genomic_DNA"/>
</dbReference>
<dbReference type="RefSeq" id="WP_013581308.1">
    <property type="nucleotide sequence ID" value="NC_015064.1"/>
</dbReference>
<dbReference type="EC" id="3.1.-.-" evidence="7"/>
<evidence type="ECO:0000256" key="3">
    <source>
        <dbReference type="ARBA" id="ARBA00022723"/>
    </source>
</evidence>
<feature type="binding site" evidence="7">
    <location>
        <position position="118"/>
    </location>
    <ligand>
        <name>Zn(2+)</name>
        <dbReference type="ChEBI" id="CHEBI:29105"/>
        <note>catalytic</note>
    </ligand>
</feature>
<comment type="similarity">
    <text evidence="1 7">Belongs to the endoribonuclease YbeY family.</text>
</comment>
<feature type="binding site" evidence="7">
    <location>
        <position position="112"/>
    </location>
    <ligand>
        <name>Zn(2+)</name>
        <dbReference type="ChEBI" id="CHEBI:29105"/>
        <note>catalytic</note>
    </ligand>
</feature>
<keyword evidence="3 7" id="KW-0479">Metal-binding</keyword>
<keyword evidence="5 7" id="KW-0378">Hydrolase</keyword>
<evidence type="ECO:0000256" key="7">
    <source>
        <dbReference type="HAMAP-Rule" id="MF_00009"/>
    </source>
</evidence>
<dbReference type="NCBIfam" id="TIGR00043">
    <property type="entry name" value="rRNA maturation RNase YbeY"/>
    <property type="match status" value="1"/>
</dbReference>
<dbReference type="HOGENOM" id="CLU_106710_1_0_0"/>
<dbReference type="GO" id="GO:0008270">
    <property type="term" value="F:zinc ion binding"/>
    <property type="evidence" value="ECO:0007669"/>
    <property type="project" value="UniProtKB-UniRule"/>
</dbReference>
<evidence type="ECO:0000256" key="5">
    <source>
        <dbReference type="ARBA" id="ARBA00022801"/>
    </source>
</evidence>
<sequence>MINIDPPSSSLDVSSLSKSGLARFLNRAREAVGLDGEVEVLLTSDVEIKRLNKAFRGKNKATDVLSFPAPEEFEGVAGDLAVSLDTAAKQAAEHGHGLRDEVRILLLHGLLHLAGEDHETDSGEMAAREAELRKELGLPVGLIERVTAKGGRTKR</sequence>
<dbReference type="InterPro" id="IPR023091">
    <property type="entry name" value="MetalPrtase_cat_dom_sf_prd"/>
</dbReference>
<accession>E8WZM0</accession>
<protein>
    <recommendedName>
        <fullName evidence="7">Endoribonuclease YbeY</fullName>
        <ecNumber evidence="7">3.1.-.-</ecNumber>
    </recommendedName>
</protein>
<dbReference type="GO" id="GO:0006364">
    <property type="term" value="P:rRNA processing"/>
    <property type="evidence" value="ECO:0007669"/>
    <property type="project" value="UniProtKB-UniRule"/>
</dbReference>
<keyword evidence="7" id="KW-0698">rRNA processing</keyword>
<dbReference type="PaxDb" id="1198114-AciX9_2971"/>
<feature type="binding site" evidence="7">
    <location>
        <position position="108"/>
    </location>
    <ligand>
        <name>Zn(2+)</name>
        <dbReference type="ChEBI" id="CHEBI:29105"/>
        <note>catalytic</note>
    </ligand>
</feature>
<proteinExistence type="inferred from homology"/>
<evidence type="ECO:0000256" key="1">
    <source>
        <dbReference type="ARBA" id="ARBA00010875"/>
    </source>
</evidence>
<dbReference type="eggNOG" id="COG0319">
    <property type="taxonomic scope" value="Bacteria"/>
</dbReference>
<evidence type="ECO:0000256" key="6">
    <source>
        <dbReference type="ARBA" id="ARBA00022833"/>
    </source>
</evidence>
<comment type="subcellular location">
    <subcellularLocation>
        <location evidence="7">Cytoplasm</location>
    </subcellularLocation>
</comment>
<evidence type="ECO:0000313" key="8">
    <source>
        <dbReference type="EMBL" id="ADW69994.1"/>
    </source>
</evidence>
<evidence type="ECO:0000256" key="2">
    <source>
        <dbReference type="ARBA" id="ARBA00022722"/>
    </source>
</evidence>
<dbReference type="KEGG" id="acm:AciX9_2971"/>
<dbReference type="SUPFAM" id="SSF55486">
    <property type="entry name" value="Metalloproteases ('zincins'), catalytic domain"/>
    <property type="match status" value="1"/>
</dbReference>
<keyword evidence="7" id="KW-0690">Ribosome biogenesis</keyword>
<keyword evidence="7" id="KW-0963">Cytoplasm</keyword>
<keyword evidence="4 7" id="KW-0255">Endonuclease</keyword>